<dbReference type="Gene3D" id="3.40.50.1820">
    <property type="entry name" value="alpha/beta hydrolase"/>
    <property type="match status" value="1"/>
</dbReference>
<keyword evidence="7" id="KW-1185">Reference proteome</keyword>
<organism evidence="6 7">
    <name type="scientific">Emergomyces pasteurianus Ep9510</name>
    <dbReference type="NCBI Taxonomy" id="1447872"/>
    <lineage>
        <taxon>Eukaryota</taxon>
        <taxon>Fungi</taxon>
        <taxon>Dikarya</taxon>
        <taxon>Ascomycota</taxon>
        <taxon>Pezizomycotina</taxon>
        <taxon>Eurotiomycetes</taxon>
        <taxon>Eurotiomycetidae</taxon>
        <taxon>Onygenales</taxon>
        <taxon>Ajellomycetaceae</taxon>
        <taxon>Emergomyces</taxon>
    </lineage>
</organism>
<evidence type="ECO:0000256" key="1">
    <source>
        <dbReference type="ARBA" id="ARBA00009431"/>
    </source>
</evidence>
<accession>A0A1J9QHU8</accession>
<dbReference type="AlphaFoldDB" id="A0A1J9QHU8"/>
<keyword evidence="5" id="KW-0325">Glycoprotein</keyword>
<gene>
    <name evidence="6" type="ORF">AJ78_00262</name>
</gene>
<comment type="caution">
    <text evidence="6">The sequence shown here is derived from an EMBL/GenBank/DDBJ whole genome shotgun (WGS) entry which is preliminary data.</text>
</comment>
<dbReference type="STRING" id="1447872.A0A1J9QHU8"/>
<name>A0A1J9QHU8_9EURO</name>
<evidence type="ECO:0000256" key="2">
    <source>
        <dbReference type="ARBA" id="ARBA00022645"/>
    </source>
</evidence>
<evidence type="ECO:0000313" key="6">
    <source>
        <dbReference type="EMBL" id="OJD19763.1"/>
    </source>
</evidence>
<dbReference type="InterPro" id="IPR001563">
    <property type="entry name" value="Peptidase_S10"/>
</dbReference>
<sequence length="232" mass="25413">MQKFFSTRQKGKLPPSLSLNGTYDVTGAILEAIFLISPCLNIWQVATTYPVLRDLLGFPGSFDYIAHTATVYFNRTNMQMVINAPLKPWLECAPEGHDVFMEATDTSPPISYNALPAAVEQSNWIIIVHGALDFVFIAQGTLLTIQSMAWGVSEVYSQGFNAEPSDPLFVPHHAEGPQSSLAGAGVMGTYRMERGLTYAGMFLAGHMALQYGPAASYRLVEFLLGRIDNLLS</sequence>
<keyword evidence="4" id="KW-0378">Hydrolase</keyword>
<evidence type="ECO:0000256" key="5">
    <source>
        <dbReference type="ARBA" id="ARBA00023180"/>
    </source>
</evidence>
<protein>
    <submittedName>
        <fullName evidence="6">Uncharacterized protein</fullName>
    </submittedName>
</protein>
<keyword evidence="3" id="KW-0645">Protease</keyword>
<comment type="similarity">
    <text evidence="1">Belongs to the peptidase S10 family.</text>
</comment>
<evidence type="ECO:0000256" key="4">
    <source>
        <dbReference type="ARBA" id="ARBA00022801"/>
    </source>
</evidence>
<dbReference type="InterPro" id="IPR029058">
    <property type="entry name" value="AB_hydrolase_fold"/>
</dbReference>
<dbReference type="GO" id="GO:0006508">
    <property type="term" value="P:proteolysis"/>
    <property type="evidence" value="ECO:0007669"/>
    <property type="project" value="UniProtKB-KW"/>
</dbReference>
<evidence type="ECO:0000313" key="7">
    <source>
        <dbReference type="Proteomes" id="UP000182235"/>
    </source>
</evidence>
<dbReference type="Proteomes" id="UP000182235">
    <property type="component" value="Unassembled WGS sequence"/>
</dbReference>
<dbReference type="OrthoDB" id="443318at2759"/>
<dbReference type="Pfam" id="PF00450">
    <property type="entry name" value="Peptidase_S10"/>
    <property type="match status" value="1"/>
</dbReference>
<proteinExistence type="inferred from homology"/>
<keyword evidence="2" id="KW-0121">Carboxypeptidase</keyword>
<dbReference type="GO" id="GO:0004185">
    <property type="term" value="F:serine-type carboxypeptidase activity"/>
    <property type="evidence" value="ECO:0007669"/>
    <property type="project" value="InterPro"/>
</dbReference>
<dbReference type="VEuPathDB" id="FungiDB:AJ78_00262"/>
<reference evidence="6 7" key="1">
    <citation type="submission" date="2015-07" db="EMBL/GenBank/DDBJ databases">
        <title>Emmonsia species relationships and genome sequence.</title>
        <authorList>
            <consortium name="The Broad Institute Genomics Platform"/>
            <person name="Cuomo C.A."/>
            <person name="Munoz J.F."/>
            <person name="Imamovic A."/>
            <person name="Priest M.E."/>
            <person name="Young S."/>
            <person name="Clay O.K."/>
            <person name="McEwen J.G."/>
        </authorList>
    </citation>
    <scope>NUCLEOTIDE SEQUENCE [LARGE SCALE GENOMIC DNA]</scope>
    <source>
        <strain evidence="6 7">UAMH 9510</strain>
    </source>
</reference>
<dbReference type="SUPFAM" id="SSF53474">
    <property type="entry name" value="alpha/beta-Hydrolases"/>
    <property type="match status" value="1"/>
</dbReference>
<evidence type="ECO:0000256" key="3">
    <source>
        <dbReference type="ARBA" id="ARBA00022670"/>
    </source>
</evidence>
<dbReference type="EMBL" id="LGRN01000004">
    <property type="protein sequence ID" value="OJD19763.1"/>
    <property type="molecule type" value="Genomic_DNA"/>
</dbReference>